<dbReference type="STRING" id="1173022.Cri9333_4313"/>
<name>K9W5P2_9CYAN</name>
<dbReference type="PATRIC" id="fig|1173022.3.peg.4659"/>
<evidence type="ECO:0000313" key="2">
    <source>
        <dbReference type="EMBL" id="AFZ15099.1"/>
    </source>
</evidence>
<dbReference type="Proteomes" id="UP000010472">
    <property type="component" value="Chromosome"/>
</dbReference>
<sequence>MNLDLQRFYQSCDPSHTLILENPEERKYYIDFASVRGGKVIEALARTIARLSPDKPTCQLFTGHIGCGKSTELRRLEAELKEVGFHVVYFESTEDLDMADVDVTDILLATLRPLTESLEKVGVKLKPGYFGKLFQEIGDFLQTPIKFDAEVGVNLTKFSPIIAKITAKTKDSPNLRSQLRQYLEPRTNNILQAINEEILGKATQELKAKGKKGLVIIIDNLDRVDPRAKTSQRSQPEYLFIDRGEQLRKLNCHVVYTIPLALIFSNDSETLKNRLGGGVSPKVLPMVPVKLRDGTEYKEGMDLLRQMVLARAFPEVAPEQRLNLITQIFDSPETLDRLCRISGGHVRNLLGLLYSCLRVDDPPISRETLEDAIQEYRDTLLRSIDADEWNLLRQVVQQQSVSGEADYQSLLRSLFVFEYQDKQGRWFGVNPVLEETAQFKQFCS</sequence>
<reference evidence="2 3" key="1">
    <citation type="submission" date="2012-06" db="EMBL/GenBank/DDBJ databases">
        <title>Finished chromosome of genome of Crinalium epipsammum PCC 9333.</title>
        <authorList>
            <consortium name="US DOE Joint Genome Institute"/>
            <person name="Gugger M."/>
            <person name="Coursin T."/>
            <person name="Rippka R."/>
            <person name="Tandeau De Marsac N."/>
            <person name="Huntemann M."/>
            <person name="Wei C.-L."/>
            <person name="Han J."/>
            <person name="Detter J.C."/>
            <person name="Han C."/>
            <person name="Tapia R."/>
            <person name="Davenport K."/>
            <person name="Daligault H."/>
            <person name="Erkkila T."/>
            <person name="Gu W."/>
            <person name="Munk A.C.C."/>
            <person name="Teshima H."/>
            <person name="Xu Y."/>
            <person name="Chain P."/>
            <person name="Chen A."/>
            <person name="Krypides N."/>
            <person name="Mavromatis K."/>
            <person name="Markowitz V."/>
            <person name="Szeto E."/>
            <person name="Ivanova N."/>
            <person name="Mikhailova N."/>
            <person name="Ovchinnikova G."/>
            <person name="Pagani I."/>
            <person name="Pati A."/>
            <person name="Goodwin L."/>
            <person name="Peters L."/>
            <person name="Pitluck S."/>
            <person name="Woyke T."/>
            <person name="Kerfeld C."/>
        </authorList>
    </citation>
    <scope>NUCLEOTIDE SEQUENCE [LARGE SCALE GENOMIC DNA]</scope>
    <source>
        <strain evidence="2 3">PCC 9333</strain>
    </source>
</reference>
<dbReference type="InterPro" id="IPR027417">
    <property type="entry name" value="P-loop_NTPase"/>
</dbReference>
<keyword evidence="3" id="KW-1185">Reference proteome</keyword>
<dbReference type="EMBL" id="CP003620">
    <property type="protein sequence ID" value="AFZ15099.1"/>
    <property type="molecule type" value="Genomic_DNA"/>
</dbReference>
<evidence type="ECO:0000313" key="3">
    <source>
        <dbReference type="Proteomes" id="UP000010472"/>
    </source>
</evidence>
<dbReference type="Gene3D" id="3.40.50.300">
    <property type="entry name" value="P-loop containing nucleotide triphosphate hydrolases"/>
    <property type="match status" value="1"/>
</dbReference>
<dbReference type="OrthoDB" id="477505at2"/>
<dbReference type="KEGG" id="cep:Cri9333_4313"/>
<organism evidence="2 3">
    <name type="scientific">Crinalium epipsammum PCC 9333</name>
    <dbReference type="NCBI Taxonomy" id="1173022"/>
    <lineage>
        <taxon>Bacteria</taxon>
        <taxon>Bacillati</taxon>
        <taxon>Cyanobacteriota</taxon>
        <taxon>Cyanophyceae</taxon>
        <taxon>Gomontiellales</taxon>
        <taxon>Gomontiellaceae</taxon>
        <taxon>Crinalium</taxon>
    </lineage>
</organism>
<dbReference type="HOGENOM" id="CLU_041246_0_0_3"/>
<dbReference type="AlphaFoldDB" id="K9W5P2"/>
<dbReference type="eggNOG" id="COG4928">
    <property type="taxonomic scope" value="Bacteria"/>
</dbReference>
<dbReference type="SUPFAM" id="SSF52540">
    <property type="entry name" value="P-loop containing nucleoside triphosphate hydrolases"/>
    <property type="match status" value="1"/>
</dbReference>
<protein>
    <recommendedName>
        <fullName evidence="1">KAP NTPase domain-containing protein</fullName>
    </recommendedName>
</protein>
<proteinExistence type="predicted"/>
<dbReference type="RefSeq" id="WP_015205193.1">
    <property type="nucleotide sequence ID" value="NC_019753.1"/>
</dbReference>
<evidence type="ECO:0000259" key="1">
    <source>
        <dbReference type="Pfam" id="PF07693"/>
    </source>
</evidence>
<feature type="domain" description="KAP NTPase" evidence="1">
    <location>
        <begin position="40"/>
        <end position="226"/>
    </location>
</feature>
<dbReference type="Pfam" id="PF07693">
    <property type="entry name" value="KAP_NTPase"/>
    <property type="match status" value="1"/>
</dbReference>
<accession>K9W5P2</accession>
<gene>
    <name evidence="2" type="ORF">Cri9333_4313</name>
</gene>
<dbReference type="InterPro" id="IPR011646">
    <property type="entry name" value="KAP_P-loop"/>
</dbReference>